<sequence length="132" mass="14761">MTERHSGHTGRPALRSAPMTSRACTLFWSMSLNVHKLKLNSGATVTTSKNSSKLDGFQATRIIRKLPKNEQLPLVALTAYAFDDDSRYSLTRKGTCHEHRLHLLPTPPPGCRVQLPTGRRTGARWRDNVGVR</sequence>
<dbReference type="STRING" id="1860102.ACCAA_350104"/>
<gene>
    <name evidence="1" type="ORF">ACCAA_350104</name>
</gene>
<evidence type="ECO:0000313" key="1">
    <source>
        <dbReference type="EMBL" id="SBT06724.1"/>
    </source>
</evidence>
<dbReference type="Gene3D" id="3.40.50.2300">
    <property type="match status" value="1"/>
</dbReference>
<dbReference type="AlphaFoldDB" id="A0A1A8XNH3"/>
<name>A0A1A8XNH3_9PROT</name>
<accession>A0A1A8XNH3</accession>
<dbReference type="Proteomes" id="UP000199169">
    <property type="component" value="Unassembled WGS sequence"/>
</dbReference>
<dbReference type="EMBL" id="FLQX01000111">
    <property type="protein sequence ID" value="SBT06724.1"/>
    <property type="molecule type" value="Genomic_DNA"/>
</dbReference>
<keyword evidence="2" id="KW-1185">Reference proteome</keyword>
<proteinExistence type="predicted"/>
<evidence type="ECO:0000313" key="2">
    <source>
        <dbReference type="Proteomes" id="UP000199169"/>
    </source>
</evidence>
<organism evidence="1 2">
    <name type="scientific">Candidatus Accumulibacter aalborgensis</name>
    <dbReference type="NCBI Taxonomy" id="1860102"/>
    <lineage>
        <taxon>Bacteria</taxon>
        <taxon>Pseudomonadati</taxon>
        <taxon>Pseudomonadota</taxon>
        <taxon>Betaproteobacteria</taxon>
        <taxon>Candidatus Accumulibacter</taxon>
    </lineage>
</organism>
<reference evidence="2" key="1">
    <citation type="submission" date="2016-06" db="EMBL/GenBank/DDBJ databases">
        <authorList>
            <person name="McIlroy S.J."/>
            <person name="Karst S.M."/>
            <person name="Albertsen M."/>
        </authorList>
    </citation>
    <scope>NUCLEOTIDE SEQUENCE [LARGE SCALE GENOMIC DNA]</scope>
</reference>
<protein>
    <submittedName>
        <fullName evidence="1">Uncharacterized protein</fullName>
    </submittedName>
</protein>